<dbReference type="EMBL" id="CADCVJ010000118">
    <property type="protein sequence ID" value="CAA9474331.1"/>
    <property type="molecule type" value="Genomic_DNA"/>
</dbReference>
<sequence>MPADFERTPQMRASDADREAAADRLRVAAGEGRLDADELEERLTDVYRARWCSELMGLTSDVTPPPAVAARPVFVQRPPAKLNLYAVASLAFSVFFFGPGGFAAIPLGYVALKQIRESEGTQLGRGMALVGVALGFVGALMILAAVGFGLRGIDWD</sequence>
<accession>A0A6J4RRH6</accession>
<dbReference type="Pfam" id="PF13828">
    <property type="entry name" value="DUF4190"/>
    <property type="match status" value="1"/>
</dbReference>
<dbReference type="PANTHER" id="PTHR40763">
    <property type="entry name" value="MEMBRANE PROTEIN-RELATED"/>
    <property type="match status" value="1"/>
</dbReference>
<feature type="domain" description="DUF4190" evidence="3">
    <location>
        <begin position="85"/>
        <end position="144"/>
    </location>
</feature>
<keyword evidence="1" id="KW-0472">Membrane</keyword>
<protein>
    <submittedName>
        <fullName evidence="4">Uncharacterized protein</fullName>
    </submittedName>
</protein>
<feature type="domain" description="DUF1707" evidence="2">
    <location>
        <begin position="11"/>
        <end position="61"/>
    </location>
</feature>
<evidence type="ECO:0000259" key="3">
    <source>
        <dbReference type="Pfam" id="PF13828"/>
    </source>
</evidence>
<feature type="transmembrane region" description="Helical" evidence="1">
    <location>
        <begin position="127"/>
        <end position="150"/>
    </location>
</feature>
<dbReference type="PANTHER" id="PTHR40763:SF4">
    <property type="entry name" value="DUF1707 DOMAIN-CONTAINING PROTEIN"/>
    <property type="match status" value="1"/>
</dbReference>
<dbReference type="AlphaFoldDB" id="A0A6J4RRH6"/>
<dbReference type="Pfam" id="PF08044">
    <property type="entry name" value="DUF1707"/>
    <property type="match status" value="1"/>
</dbReference>
<proteinExistence type="predicted"/>
<evidence type="ECO:0000259" key="2">
    <source>
        <dbReference type="Pfam" id="PF08044"/>
    </source>
</evidence>
<evidence type="ECO:0000256" key="1">
    <source>
        <dbReference type="SAM" id="Phobius"/>
    </source>
</evidence>
<feature type="transmembrane region" description="Helical" evidence="1">
    <location>
        <begin position="84"/>
        <end position="107"/>
    </location>
</feature>
<name>A0A6J4RRH6_9ACTN</name>
<keyword evidence="1" id="KW-1133">Transmembrane helix</keyword>
<evidence type="ECO:0000313" key="4">
    <source>
        <dbReference type="EMBL" id="CAA9474331.1"/>
    </source>
</evidence>
<keyword evidence="1" id="KW-0812">Transmembrane</keyword>
<gene>
    <name evidence="4" type="ORF">AVDCRST_MAG38-1546</name>
</gene>
<dbReference type="InterPro" id="IPR025241">
    <property type="entry name" value="DUF4190"/>
</dbReference>
<organism evidence="4">
    <name type="scientific">uncultured Solirubrobacteraceae bacterium</name>
    <dbReference type="NCBI Taxonomy" id="1162706"/>
    <lineage>
        <taxon>Bacteria</taxon>
        <taxon>Bacillati</taxon>
        <taxon>Actinomycetota</taxon>
        <taxon>Thermoleophilia</taxon>
        <taxon>Solirubrobacterales</taxon>
        <taxon>Solirubrobacteraceae</taxon>
        <taxon>environmental samples</taxon>
    </lineage>
</organism>
<dbReference type="InterPro" id="IPR012551">
    <property type="entry name" value="DUF1707_SHOCT-like"/>
</dbReference>
<reference evidence="4" key="1">
    <citation type="submission" date="2020-02" db="EMBL/GenBank/DDBJ databases">
        <authorList>
            <person name="Meier V. D."/>
        </authorList>
    </citation>
    <scope>NUCLEOTIDE SEQUENCE</scope>
    <source>
        <strain evidence="4">AVDCRST_MAG38</strain>
    </source>
</reference>